<dbReference type="Pfam" id="PF23791">
    <property type="entry name" value="DUF7173"/>
    <property type="match status" value="1"/>
</dbReference>
<dbReference type="Proteomes" id="UP000501063">
    <property type="component" value="Chromosome"/>
</dbReference>
<dbReference type="EMBL" id="CP049140">
    <property type="protein sequence ID" value="QIE88007.1"/>
    <property type="molecule type" value="Genomic_DNA"/>
</dbReference>
<evidence type="ECO:0000313" key="1">
    <source>
        <dbReference type="EMBL" id="QIE88007.1"/>
    </source>
</evidence>
<proteinExistence type="predicted"/>
<organism evidence="1 2">
    <name type="scientific">Pseudomonas nitroreducens</name>
    <dbReference type="NCBI Taxonomy" id="46680"/>
    <lineage>
        <taxon>Bacteria</taxon>
        <taxon>Pseudomonadati</taxon>
        <taxon>Pseudomonadota</taxon>
        <taxon>Gammaproteobacteria</taxon>
        <taxon>Pseudomonadales</taxon>
        <taxon>Pseudomonadaceae</taxon>
        <taxon>Pseudomonas</taxon>
    </lineage>
</organism>
<sequence>MKELFEAWIDAKSRESSANADRIAIEQQIVAAVGCPDEGSKTQKLEGFKVTTGGKLTYKADIPQLTNLVEQLPPHMRPIKSEPKLDETGCKWLRTNEPSLWALIAPAIETKPAKPTVKIERINEES</sequence>
<dbReference type="InterPro" id="IPR055597">
    <property type="entry name" value="DUF7173"/>
</dbReference>
<name>A0A6G6IYG9_PSENT</name>
<dbReference type="KEGG" id="pnt:G5B91_17690"/>
<evidence type="ECO:0000313" key="2">
    <source>
        <dbReference type="Proteomes" id="UP000501063"/>
    </source>
</evidence>
<reference evidence="1 2" key="1">
    <citation type="submission" date="2020-02" db="EMBL/GenBank/DDBJ databases">
        <title>Integrative conjugative elements (ICEs) and plasmids drive adaptation of Pseudomonas nitroreducens strain HBP1 to wastewater environment.</title>
        <authorList>
            <person name="Sentchilo V."/>
            <person name="Carraro N."/>
            <person name="Bertelli C."/>
            <person name="van der Meer J.R."/>
        </authorList>
    </citation>
    <scope>NUCLEOTIDE SEQUENCE [LARGE SCALE GENOMIC DNA]</scope>
    <source>
        <strain evidence="1 2">HBP1</strain>
    </source>
</reference>
<dbReference type="AlphaFoldDB" id="A0A6G6IYG9"/>
<gene>
    <name evidence="1" type="ORF">G5B91_17690</name>
</gene>
<protein>
    <submittedName>
        <fullName evidence="1">Uncharacterized protein</fullName>
    </submittedName>
</protein>
<dbReference type="RefSeq" id="WP_024767227.1">
    <property type="nucleotide sequence ID" value="NZ_CP049140.1"/>
</dbReference>
<accession>A0A6G6IYG9</accession>